<evidence type="ECO:0000256" key="1">
    <source>
        <dbReference type="SAM" id="Phobius"/>
    </source>
</evidence>
<evidence type="ECO:0000313" key="4">
    <source>
        <dbReference type="Proteomes" id="UP000803844"/>
    </source>
</evidence>
<reference evidence="3" key="1">
    <citation type="journal article" date="2020" name="Phytopathology">
        <title>Genome sequence of the chestnut blight fungus Cryphonectria parasitica EP155: A fundamental resource for an archetypical invasive plant pathogen.</title>
        <authorList>
            <person name="Crouch J.A."/>
            <person name="Dawe A."/>
            <person name="Aerts A."/>
            <person name="Barry K."/>
            <person name="Churchill A.C.L."/>
            <person name="Grimwood J."/>
            <person name="Hillman B."/>
            <person name="Milgroom M.G."/>
            <person name="Pangilinan J."/>
            <person name="Smith M."/>
            <person name="Salamov A."/>
            <person name="Schmutz J."/>
            <person name="Yadav J."/>
            <person name="Grigoriev I.V."/>
            <person name="Nuss D."/>
        </authorList>
    </citation>
    <scope>NUCLEOTIDE SEQUENCE</scope>
    <source>
        <strain evidence="3">EP155</strain>
    </source>
</reference>
<dbReference type="GeneID" id="63841535"/>
<dbReference type="InterPro" id="IPR006598">
    <property type="entry name" value="CAP10"/>
</dbReference>
<proteinExistence type="predicted"/>
<dbReference type="Pfam" id="PF05686">
    <property type="entry name" value="Glyco_transf_90"/>
    <property type="match status" value="1"/>
</dbReference>
<feature type="transmembrane region" description="Helical" evidence="1">
    <location>
        <begin position="12"/>
        <end position="32"/>
    </location>
</feature>
<dbReference type="PANTHER" id="PTHR12203:SF22">
    <property type="entry name" value="CAPSULE ASSOCIATED PROTEIN"/>
    <property type="match status" value="1"/>
</dbReference>
<keyword evidence="1" id="KW-0812">Transmembrane</keyword>
<dbReference type="Proteomes" id="UP000803844">
    <property type="component" value="Unassembled WGS sequence"/>
</dbReference>
<dbReference type="PANTHER" id="PTHR12203">
    <property type="entry name" value="KDEL LYS-ASP-GLU-LEU CONTAINING - RELATED"/>
    <property type="match status" value="1"/>
</dbReference>
<organism evidence="3 4">
    <name type="scientific">Cryphonectria parasitica (strain ATCC 38755 / EP155)</name>
    <dbReference type="NCBI Taxonomy" id="660469"/>
    <lineage>
        <taxon>Eukaryota</taxon>
        <taxon>Fungi</taxon>
        <taxon>Dikarya</taxon>
        <taxon>Ascomycota</taxon>
        <taxon>Pezizomycotina</taxon>
        <taxon>Sordariomycetes</taxon>
        <taxon>Sordariomycetidae</taxon>
        <taxon>Diaporthales</taxon>
        <taxon>Cryphonectriaceae</taxon>
        <taxon>Cryphonectria-Endothia species complex</taxon>
        <taxon>Cryphonectria</taxon>
    </lineage>
</organism>
<feature type="domain" description="Glycosyl transferase CAP10" evidence="2">
    <location>
        <begin position="336"/>
        <end position="625"/>
    </location>
</feature>
<comment type="caution">
    <text evidence="3">The sequence shown here is derived from an EMBL/GenBank/DDBJ whole genome shotgun (WGS) entry which is preliminary data.</text>
</comment>
<keyword evidence="1" id="KW-1133">Transmembrane helix</keyword>
<dbReference type="RefSeq" id="XP_040773026.1">
    <property type="nucleotide sequence ID" value="XM_040924406.1"/>
</dbReference>
<dbReference type="InterPro" id="IPR051091">
    <property type="entry name" value="O-Glucosyltr/Glycosyltrsf_90"/>
</dbReference>
<protein>
    <submittedName>
        <fullName evidence="3">Family 90 glycosyltransferase</fullName>
    </submittedName>
</protein>
<dbReference type="OrthoDB" id="541052at2759"/>
<keyword evidence="1" id="KW-0472">Membrane</keyword>
<gene>
    <name evidence="3" type="ORF">M406DRAFT_50108</name>
</gene>
<accession>A0A9P5CLB4</accession>
<evidence type="ECO:0000313" key="3">
    <source>
        <dbReference type="EMBL" id="KAF3762047.1"/>
    </source>
</evidence>
<name>A0A9P5CLB4_CRYP1</name>
<dbReference type="EMBL" id="MU032351">
    <property type="protein sequence ID" value="KAF3762047.1"/>
    <property type="molecule type" value="Genomic_DNA"/>
</dbReference>
<evidence type="ECO:0000259" key="2">
    <source>
        <dbReference type="SMART" id="SM00672"/>
    </source>
</evidence>
<sequence>MLLSYPNRPRLFILAAITCLFTGYILLCYPGGSDTLARPNIWPVSSLSSSFSSLGAAEKEGPQRPLAQLPQDNHPISRLIRDAHNTYMDLVQNRSHTVEEAAARYRLRRGRHPPPGFDVWFQATKQHDAVVVEEFFDRIYRDIGPFWALNPVELRRMAHATPQVIRVRGGNATFETDDPHRPPFIQLWTDLVREMAHALPDLDMPVNVMDESRVLVPWEKMAGYVGREVRSREVFPAEQAINAYTSHSALDSGSVRFQPQWVTDDAHRYWDHMRAACPPHSPARAVGALPSSARPIDELYPIGPLPYTREGFVANFSASMDACWQPHMRGMHGTFVESVSMSTVHELVPMFGGCKLPQNNEILLPGAMYLTDDPFYAGGRDKNLAWADKKDGAVWRGVASGGRNRPDNWWHLHRHRWLQVMNGSTVRRVQAGEEAAGPTFRLPPQGSVYREVTAAKETTERAIGDWLEGVADVGFNNLECYPITRDEEGRQEDLGCEHTGSYFAVSAMVPMTEQYSYKYLPDVDGHSYSARWRGILRSSSCPLKATLYAEWHDDRLVPWVHFAPFDSSYQDIWAVLSYFLDGHDAEGERIARASKEWAAKVLRREDMMLYVWRLLLEYARVMDPKRDRLGFVNDLEVATKKNGKNKMKKPSWKIDW</sequence>
<dbReference type="SMART" id="SM00672">
    <property type="entry name" value="CAP10"/>
    <property type="match status" value="1"/>
</dbReference>
<dbReference type="AlphaFoldDB" id="A0A9P5CLB4"/>
<keyword evidence="4" id="KW-1185">Reference proteome</keyword>